<proteinExistence type="predicted"/>
<dbReference type="InterPro" id="IPR001242">
    <property type="entry name" value="Condensation_dom"/>
</dbReference>
<gene>
    <name evidence="2" type="ORF">MJO63_10995</name>
</gene>
<dbReference type="EMBL" id="CP092429">
    <property type="protein sequence ID" value="ULP53988.1"/>
    <property type="molecule type" value="Genomic_DNA"/>
</dbReference>
<dbReference type="Proteomes" id="UP001055253">
    <property type="component" value="Chromosome"/>
</dbReference>
<evidence type="ECO:0000313" key="3">
    <source>
        <dbReference type="Proteomes" id="UP001055253"/>
    </source>
</evidence>
<dbReference type="Pfam" id="PF00668">
    <property type="entry name" value="Condensation"/>
    <property type="match status" value="1"/>
</dbReference>
<sequence>MAWAGPLFRFALFRTSPNQLFLFFWLHHIVVDGFSSVLFVSRIAVIYSALASATPVPAASFGSLHDLVGAELEYEVSCKYREDLQFWRENLPRTAQRSNTSPRGDRE</sequence>
<name>A0ABY3VCD3_MYCUL</name>
<organism evidence="2 3">
    <name type="scientific">Mycobacterium ulcerans</name>
    <dbReference type="NCBI Taxonomy" id="1809"/>
    <lineage>
        <taxon>Bacteria</taxon>
        <taxon>Bacillati</taxon>
        <taxon>Actinomycetota</taxon>
        <taxon>Actinomycetes</taxon>
        <taxon>Mycobacteriales</taxon>
        <taxon>Mycobacteriaceae</taxon>
        <taxon>Mycobacterium</taxon>
        <taxon>Mycobacterium ulcerans group</taxon>
    </lineage>
</organism>
<dbReference type="SUPFAM" id="SSF52777">
    <property type="entry name" value="CoA-dependent acyltransferases"/>
    <property type="match status" value="1"/>
</dbReference>
<reference evidence="2" key="1">
    <citation type="submission" date="2022-08" db="EMBL/GenBank/DDBJ databases">
        <title>Whole genome sequencing of non-tuberculosis mycobacteria type-strains.</title>
        <authorList>
            <person name="Igarashi Y."/>
            <person name="Osugi A."/>
            <person name="Mitarai S."/>
        </authorList>
    </citation>
    <scope>NUCLEOTIDE SEQUENCE</scope>
    <source>
        <strain evidence="2">ATCC 19423</strain>
    </source>
</reference>
<feature type="domain" description="Condensation" evidence="1">
    <location>
        <begin position="5"/>
        <end position="96"/>
    </location>
</feature>
<keyword evidence="3" id="KW-1185">Reference proteome</keyword>
<protein>
    <submittedName>
        <fullName evidence="2">Condensation domain-containing protein</fullName>
    </submittedName>
</protein>
<accession>A0ABY3VCD3</accession>
<evidence type="ECO:0000259" key="1">
    <source>
        <dbReference type="Pfam" id="PF00668"/>
    </source>
</evidence>
<evidence type="ECO:0000313" key="2">
    <source>
        <dbReference type="EMBL" id="ULP53988.1"/>
    </source>
</evidence>
<dbReference type="Gene3D" id="3.30.559.10">
    <property type="entry name" value="Chloramphenicol acetyltransferase-like domain"/>
    <property type="match status" value="1"/>
</dbReference>
<dbReference type="InterPro" id="IPR023213">
    <property type="entry name" value="CAT-like_dom_sf"/>
</dbReference>